<feature type="region of interest" description="Disordered" evidence="7">
    <location>
        <begin position="433"/>
        <end position="465"/>
    </location>
</feature>
<dbReference type="GO" id="GO:0008270">
    <property type="term" value="F:zinc ion binding"/>
    <property type="evidence" value="ECO:0007669"/>
    <property type="project" value="UniProtKB-KW"/>
</dbReference>
<feature type="region of interest" description="Disordered" evidence="7">
    <location>
        <begin position="54"/>
        <end position="76"/>
    </location>
</feature>
<dbReference type="InterPro" id="IPR002939">
    <property type="entry name" value="DnaJ_C"/>
</dbReference>
<feature type="compositionally biased region" description="Acidic residues" evidence="7">
    <location>
        <begin position="448"/>
        <end position="457"/>
    </location>
</feature>
<feature type="compositionally biased region" description="Polar residues" evidence="7">
    <location>
        <begin position="20"/>
        <end position="29"/>
    </location>
</feature>
<dbReference type="Gene3D" id="2.60.260.20">
    <property type="entry name" value="Urease metallochaperone UreE, N-terminal domain"/>
    <property type="match status" value="2"/>
</dbReference>
<dbReference type="STRING" id="329885.A0A4U0U0R5"/>
<dbReference type="FunFam" id="2.60.260.20:FF:000003">
    <property type="entry name" value="DnaJ subfamily A member 2"/>
    <property type="match status" value="1"/>
</dbReference>
<dbReference type="PROSITE" id="PS50076">
    <property type="entry name" value="DNAJ_2"/>
    <property type="match status" value="1"/>
</dbReference>
<dbReference type="CDD" id="cd10747">
    <property type="entry name" value="DnaJ_C"/>
    <property type="match status" value="1"/>
</dbReference>
<accession>A0A4U0U0R5</accession>
<feature type="compositionally biased region" description="Basic and acidic residues" evidence="7">
    <location>
        <begin position="62"/>
        <end position="76"/>
    </location>
</feature>
<dbReference type="SUPFAM" id="SSF57938">
    <property type="entry name" value="DnaJ/Hsp40 cysteine-rich domain"/>
    <property type="match status" value="1"/>
</dbReference>
<dbReference type="InterPro" id="IPR036410">
    <property type="entry name" value="HSP_DnaJ_Cys-rich_dom_sf"/>
</dbReference>
<comment type="caution">
    <text evidence="10">The sequence shown here is derived from an EMBL/GenBank/DDBJ whole genome shotgun (WGS) entry which is preliminary data.</text>
</comment>
<keyword evidence="4 6" id="KW-0862">Zinc</keyword>
<dbReference type="PANTHER" id="PTHR43888">
    <property type="entry name" value="DNAJ-LIKE-2, ISOFORM A-RELATED"/>
    <property type="match status" value="1"/>
</dbReference>
<dbReference type="Pfam" id="PF01556">
    <property type="entry name" value="DnaJ_C"/>
    <property type="match status" value="1"/>
</dbReference>
<feature type="region of interest" description="Disordered" evidence="7">
    <location>
        <begin position="1"/>
        <end position="38"/>
    </location>
</feature>
<reference evidence="10 11" key="1">
    <citation type="submission" date="2017-03" db="EMBL/GenBank/DDBJ databases">
        <title>Genomes of endolithic fungi from Antarctica.</title>
        <authorList>
            <person name="Coleine C."/>
            <person name="Masonjones S."/>
            <person name="Stajich J.E."/>
        </authorList>
    </citation>
    <scope>NUCLEOTIDE SEQUENCE [LARGE SCALE GENOMIC DNA]</scope>
    <source>
        <strain evidence="10 11">CCFEE 5311</strain>
    </source>
</reference>
<dbReference type="PRINTS" id="PR00625">
    <property type="entry name" value="JDOMAIN"/>
</dbReference>
<evidence type="ECO:0000256" key="3">
    <source>
        <dbReference type="ARBA" id="ARBA00022771"/>
    </source>
</evidence>
<dbReference type="InterPro" id="IPR044713">
    <property type="entry name" value="DNJA1/2-like"/>
</dbReference>
<dbReference type="Gene3D" id="2.10.230.10">
    <property type="entry name" value="Heat shock protein DnaJ, cysteine-rich domain"/>
    <property type="match status" value="1"/>
</dbReference>
<feature type="compositionally biased region" description="Basic and acidic residues" evidence="7">
    <location>
        <begin position="1"/>
        <end position="19"/>
    </location>
</feature>
<dbReference type="Pfam" id="PF00684">
    <property type="entry name" value="DnaJ_CXXCXGXG"/>
    <property type="match status" value="1"/>
</dbReference>
<dbReference type="EMBL" id="NAJP01000117">
    <property type="protein sequence ID" value="TKA28493.1"/>
    <property type="molecule type" value="Genomic_DNA"/>
</dbReference>
<evidence type="ECO:0000313" key="11">
    <source>
        <dbReference type="Proteomes" id="UP000310066"/>
    </source>
</evidence>
<dbReference type="InterPro" id="IPR001305">
    <property type="entry name" value="HSP_DnaJ_Cys-rich_dom"/>
</dbReference>
<dbReference type="GO" id="GO:0006457">
    <property type="term" value="P:protein folding"/>
    <property type="evidence" value="ECO:0007669"/>
    <property type="project" value="InterPro"/>
</dbReference>
<dbReference type="InterPro" id="IPR001623">
    <property type="entry name" value="DnaJ_domain"/>
</dbReference>
<keyword evidence="2" id="KW-0677">Repeat</keyword>
<organism evidence="10 11">
    <name type="scientific">Friedmanniomyces endolithicus</name>
    <dbReference type="NCBI Taxonomy" id="329885"/>
    <lineage>
        <taxon>Eukaryota</taxon>
        <taxon>Fungi</taxon>
        <taxon>Dikarya</taxon>
        <taxon>Ascomycota</taxon>
        <taxon>Pezizomycotina</taxon>
        <taxon>Dothideomycetes</taxon>
        <taxon>Dothideomycetidae</taxon>
        <taxon>Mycosphaerellales</taxon>
        <taxon>Teratosphaeriaceae</taxon>
        <taxon>Friedmanniomyces</taxon>
    </lineage>
</organism>
<dbReference type="InterPro" id="IPR008971">
    <property type="entry name" value="HSP40/DnaJ_pept-bd"/>
</dbReference>
<evidence type="ECO:0000256" key="5">
    <source>
        <dbReference type="ARBA" id="ARBA00023186"/>
    </source>
</evidence>
<dbReference type="Gene3D" id="1.10.287.110">
    <property type="entry name" value="DnaJ domain"/>
    <property type="match status" value="1"/>
</dbReference>
<evidence type="ECO:0000259" key="8">
    <source>
        <dbReference type="PROSITE" id="PS50076"/>
    </source>
</evidence>
<dbReference type="SUPFAM" id="SSF46565">
    <property type="entry name" value="Chaperone J-domain"/>
    <property type="match status" value="1"/>
</dbReference>
<evidence type="ECO:0000313" key="10">
    <source>
        <dbReference type="EMBL" id="TKA28493.1"/>
    </source>
</evidence>
<keyword evidence="3 6" id="KW-0863">Zinc-finger</keyword>
<proteinExistence type="predicted"/>
<name>A0A4U0U0R5_9PEZI</name>
<dbReference type="Proteomes" id="UP000310066">
    <property type="component" value="Unassembled WGS sequence"/>
</dbReference>
<dbReference type="InterPro" id="IPR036869">
    <property type="entry name" value="J_dom_sf"/>
</dbReference>
<feature type="domain" description="CR-type" evidence="9">
    <location>
        <begin position="175"/>
        <end position="260"/>
    </location>
</feature>
<keyword evidence="1 6" id="KW-0479">Metal-binding</keyword>
<evidence type="ECO:0000259" key="9">
    <source>
        <dbReference type="PROSITE" id="PS51188"/>
    </source>
</evidence>
<evidence type="ECO:0000256" key="2">
    <source>
        <dbReference type="ARBA" id="ARBA00022737"/>
    </source>
</evidence>
<dbReference type="GO" id="GO:0030544">
    <property type="term" value="F:Hsp70 protein binding"/>
    <property type="evidence" value="ECO:0007669"/>
    <property type="project" value="InterPro"/>
</dbReference>
<dbReference type="Pfam" id="PF00226">
    <property type="entry name" value="DnaJ"/>
    <property type="match status" value="1"/>
</dbReference>
<dbReference type="PROSITE" id="PS51188">
    <property type="entry name" value="ZF_CR"/>
    <property type="match status" value="1"/>
</dbReference>
<protein>
    <submittedName>
        <fullName evidence="10">Uncharacterized protein</fullName>
    </submittedName>
</protein>
<sequence>MFETEKSTATEGKSFEHFQRLNTHSQAPQKSLEPFPEVLGISKGASKAEVKKAYHRAALSSHPDKVAEDQREEADVKFKSVSQAYEILSDDDNRELYDRHGMAAFEKGGANGGGGPDLDDILAQMFGGGGMPGMGGMGGMGGMPGMGGHGPGRKGGKGKSELQQYEVTLEELYKGKTTRFASTKKVICEHCKGTGGKDKVKPKPCDSCKGRGQTTRLRPVGPGLVTQETVPCSTCSGRGSFFSDKDKCKKCKGVRTVSAKKILELYIPRGSREGERIVLAGEADQDPDDDAPGDIVFELVEEVHKTFHRAGADLQAQLEISLAEALTGFHRVVLNHLDGRGISLHVQQPQGQVLRPDEILKIPGEGMPLKRADTKGDLYLTLKVKFPEDGWLKDQAAVDRVKAVLPKSEPVSYKPGETPELVDEVDFITVDNMEGFGGASDDPRGGGEWEDDEDEEAGGAQCQQQ</sequence>
<keyword evidence="5" id="KW-0143">Chaperone</keyword>
<dbReference type="InterPro" id="IPR018253">
    <property type="entry name" value="DnaJ_domain_CS"/>
</dbReference>
<dbReference type="AlphaFoldDB" id="A0A4U0U0R5"/>
<dbReference type="PROSITE" id="PS00636">
    <property type="entry name" value="DNAJ_1"/>
    <property type="match status" value="1"/>
</dbReference>
<dbReference type="CDD" id="cd06257">
    <property type="entry name" value="DnaJ"/>
    <property type="match status" value="1"/>
</dbReference>
<dbReference type="FunFam" id="2.10.230.10:FF:000001">
    <property type="entry name" value="DnaJ subfamily A member 2"/>
    <property type="match status" value="1"/>
</dbReference>
<dbReference type="SUPFAM" id="SSF49493">
    <property type="entry name" value="HSP40/DnaJ peptide-binding domain"/>
    <property type="match status" value="2"/>
</dbReference>
<feature type="zinc finger region" description="CR-type" evidence="6">
    <location>
        <begin position="175"/>
        <end position="260"/>
    </location>
</feature>
<dbReference type="OrthoDB" id="550424at2759"/>
<gene>
    <name evidence="10" type="ORF">B0A54_16489</name>
</gene>
<feature type="domain" description="J" evidence="8">
    <location>
        <begin position="34"/>
        <end position="101"/>
    </location>
</feature>
<evidence type="ECO:0000256" key="4">
    <source>
        <dbReference type="ARBA" id="ARBA00022833"/>
    </source>
</evidence>
<evidence type="ECO:0000256" key="6">
    <source>
        <dbReference type="PROSITE-ProRule" id="PRU00546"/>
    </source>
</evidence>
<evidence type="ECO:0000256" key="1">
    <source>
        <dbReference type="ARBA" id="ARBA00022723"/>
    </source>
</evidence>
<dbReference type="GO" id="GO:0051082">
    <property type="term" value="F:unfolded protein binding"/>
    <property type="evidence" value="ECO:0007669"/>
    <property type="project" value="InterPro"/>
</dbReference>
<evidence type="ECO:0000256" key="7">
    <source>
        <dbReference type="SAM" id="MobiDB-lite"/>
    </source>
</evidence>
<dbReference type="CDD" id="cd10719">
    <property type="entry name" value="DnaJ_zf"/>
    <property type="match status" value="1"/>
</dbReference>
<dbReference type="SMART" id="SM00271">
    <property type="entry name" value="DnaJ"/>
    <property type="match status" value="1"/>
</dbReference>